<sequence length="78" mass="9172">MEKKLKIMKENKIWYGLADNKIYNGEIKNRLLVYGKGKHFYETGELRYEGTFGGDKRFEFKNGMEYKKNGEIVPEGTV</sequence>
<name>A0A1S2L1T2_9BACI</name>
<reference evidence="2 3" key="2">
    <citation type="journal article" date="2017" name="Genome Announc.">
        <title>Draft Genome Sequences of Four Alkaliphilic Bacteria Belonging to the Anaerobacillus Genus.</title>
        <authorList>
            <person name="Bassil N.M."/>
            <person name="Lloyd J.R."/>
        </authorList>
    </citation>
    <scope>NUCLEOTIDE SEQUENCE [LARGE SCALE GENOMIC DNA]</scope>
    <source>
        <strain evidence="2 3">NB2006</strain>
    </source>
</reference>
<dbReference type="RefSeq" id="WP_071319034.1">
    <property type="nucleotide sequence ID" value="NZ_CP063356.2"/>
</dbReference>
<protein>
    <recommendedName>
        <fullName evidence="4">MORN repeat protein</fullName>
    </recommendedName>
</protein>
<reference evidence="1 3" key="1">
    <citation type="submission" date="2016-10" db="EMBL/GenBank/DDBJ databases">
        <title>Draft genome sequences of four alkaliphilic bacteria belonging to the Anaerobacillus genus.</title>
        <authorList>
            <person name="Bassil N.M."/>
            <person name="Lloyd J.R."/>
        </authorList>
    </citation>
    <scope>NUCLEOTIDE SEQUENCE [LARGE SCALE GENOMIC DNA]</scope>
    <source>
        <strain evidence="1 3">NB2006</strain>
    </source>
</reference>
<accession>A0A1S2L1T2</accession>
<dbReference type="Proteomes" id="UP000180175">
    <property type="component" value="Chromosome"/>
</dbReference>
<dbReference type="KEGG" id="aia:AWH56_021920"/>
<gene>
    <name evidence="2" type="ORF">AWH56_021920</name>
    <name evidence="1" type="ORF">AWH56_21820</name>
</gene>
<dbReference type="EMBL" id="LQXD01000187">
    <property type="protein sequence ID" value="OIJ05933.1"/>
    <property type="molecule type" value="Genomic_DNA"/>
</dbReference>
<proteinExistence type="predicted"/>
<evidence type="ECO:0000313" key="2">
    <source>
        <dbReference type="EMBL" id="QOY35319.1"/>
    </source>
</evidence>
<dbReference type="EMBL" id="CP063356">
    <property type="protein sequence ID" value="QOY35319.1"/>
    <property type="molecule type" value="Genomic_DNA"/>
</dbReference>
<dbReference type="AlphaFoldDB" id="A0A1S2L1T2"/>
<keyword evidence="3" id="KW-1185">Reference proteome</keyword>
<evidence type="ECO:0008006" key="4">
    <source>
        <dbReference type="Google" id="ProtNLM"/>
    </source>
</evidence>
<reference evidence="2" key="4">
    <citation type="submission" date="2020-10" db="EMBL/GenBank/DDBJ databases">
        <authorList>
            <person name="Bassil N.M."/>
            <person name="Lloyd J.R."/>
        </authorList>
    </citation>
    <scope>NUCLEOTIDE SEQUENCE</scope>
    <source>
        <strain evidence="2">NB2006</strain>
    </source>
</reference>
<evidence type="ECO:0000313" key="3">
    <source>
        <dbReference type="Proteomes" id="UP000180175"/>
    </source>
</evidence>
<evidence type="ECO:0000313" key="1">
    <source>
        <dbReference type="EMBL" id="OIJ05933.1"/>
    </source>
</evidence>
<reference evidence="2 3" key="3">
    <citation type="journal article" date="2019" name="Int. J. Syst. Evol. Microbiol.">
        <title>Anaerobacillus isosaccharinicus sp. nov., an alkaliphilic bacterium which degrades isosaccharinic acid.</title>
        <authorList>
            <person name="Bassil N.M."/>
            <person name="Lloyd J.R."/>
        </authorList>
    </citation>
    <scope>NUCLEOTIDE SEQUENCE [LARGE SCALE GENOMIC DNA]</scope>
    <source>
        <strain evidence="2 3">NB2006</strain>
    </source>
</reference>
<organism evidence="1 3">
    <name type="scientific">Anaerobacillus isosaccharinicus</name>
    <dbReference type="NCBI Taxonomy" id="1532552"/>
    <lineage>
        <taxon>Bacteria</taxon>
        <taxon>Bacillati</taxon>
        <taxon>Bacillota</taxon>
        <taxon>Bacilli</taxon>
        <taxon>Bacillales</taxon>
        <taxon>Bacillaceae</taxon>
        <taxon>Anaerobacillus</taxon>
    </lineage>
</organism>